<evidence type="ECO:0000256" key="7">
    <source>
        <dbReference type="ARBA" id="ARBA00023163"/>
    </source>
</evidence>
<dbReference type="OrthoDB" id="1918432at2759"/>
<feature type="binding site" evidence="13">
    <location>
        <position position="179"/>
    </location>
    <ligand>
        <name>a divalent metal cation</name>
        <dbReference type="ChEBI" id="CHEBI:60240"/>
    </ligand>
</feature>
<evidence type="ECO:0000256" key="9">
    <source>
        <dbReference type="ARBA" id="ARBA00061569"/>
    </source>
</evidence>
<keyword evidence="4 10" id="KW-0378">Hydrolase</keyword>
<keyword evidence="17" id="KW-1185">Reference proteome</keyword>
<feature type="binding site" evidence="12">
    <location>
        <position position="150"/>
    </location>
    <ligand>
        <name>substrate</name>
    </ligand>
</feature>
<evidence type="ECO:0000256" key="12">
    <source>
        <dbReference type="PIRSR" id="PIRSR037913-2"/>
    </source>
</evidence>
<dbReference type="Proteomes" id="UP000654370">
    <property type="component" value="Unassembled WGS sequence"/>
</dbReference>
<dbReference type="GO" id="GO:0070210">
    <property type="term" value="C:Rpd3L-Expanded complex"/>
    <property type="evidence" value="ECO:0007669"/>
    <property type="project" value="TreeGrafter"/>
</dbReference>
<keyword evidence="7 10" id="KW-0804">Transcription</keyword>
<dbReference type="GO" id="GO:0046872">
    <property type="term" value="F:metal ion binding"/>
    <property type="evidence" value="ECO:0007669"/>
    <property type="project" value="UniProtKB-KW"/>
</dbReference>
<feature type="binding site" evidence="12">
    <location>
        <position position="100"/>
    </location>
    <ligand>
        <name>substrate</name>
    </ligand>
</feature>
<keyword evidence="6 10" id="KW-0805">Transcription regulation</keyword>
<evidence type="ECO:0000259" key="15">
    <source>
        <dbReference type="Pfam" id="PF00850"/>
    </source>
</evidence>
<comment type="caution">
    <text evidence="16">The sequence shown here is derived from an EMBL/GenBank/DDBJ whole genome shotgun (WGS) entry which is preliminary data.</text>
</comment>
<evidence type="ECO:0000313" key="16">
    <source>
        <dbReference type="EMBL" id="KAG2183124.1"/>
    </source>
</evidence>
<dbReference type="InterPro" id="IPR003084">
    <property type="entry name" value="HDAC_I/II"/>
</dbReference>
<keyword evidence="3" id="KW-0678">Repressor</keyword>
<keyword evidence="13" id="KW-0479">Metal-binding</keyword>
<dbReference type="PANTHER" id="PTHR10625">
    <property type="entry name" value="HISTONE DEACETYLASE HDAC1-RELATED"/>
    <property type="match status" value="1"/>
</dbReference>
<dbReference type="EMBL" id="JAEPQZ010000003">
    <property type="protein sequence ID" value="KAG2183124.1"/>
    <property type="molecule type" value="Genomic_DNA"/>
</dbReference>
<evidence type="ECO:0000256" key="14">
    <source>
        <dbReference type="SAM" id="MobiDB-lite"/>
    </source>
</evidence>
<evidence type="ECO:0000256" key="1">
    <source>
        <dbReference type="ARBA" id="ARBA00004123"/>
    </source>
</evidence>
<comment type="similarity">
    <text evidence="9 10">Belongs to the histone deacetylase family. HD Type 1 subfamily.</text>
</comment>
<feature type="binding site" evidence="12">
    <location>
        <position position="305"/>
    </location>
    <ligand>
        <name>substrate</name>
    </ligand>
</feature>
<proteinExistence type="inferred from homology"/>
<dbReference type="SUPFAM" id="SSF52768">
    <property type="entry name" value="Arginase/deacetylase"/>
    <property type="match status" value="1"/>
</dbReference>
<feature type="binding site" evidence="13">
    <location>
        <position position="177"/>
    </location>
    <ligand>
        <name>a divalent metal cation</name>
        <dbReference type="ChEBI" id="CHEBI:60240"/>
    </ligand>
</feature>
<name>A0A8H7Q143_MORIS</name>
<accession>A0A8H7Q143</accession>
<feature type="binding site" evidence="13">
    <location>
        <position position="266"/>
    </location>
    <ligand>
        <name>a divalent metal cation</name>
        <dbReference type="ChEBI" id="CHEBI:60240"/>
    </ligand>
</feature>
<dbReference type="Pfam" id="PF00850">
    <property type="entry name" value="Hist_deacetyl"/>
    <property type="match status" value="1"/>
</dbReference>
<dbReference type="InterPro" id="IPR023696">
    <property type="entry name" value="Ureohydrolase_dom_sf"/>
</dbReference>
<feature type="region of interest" description="Disordered" evidence="14">
    <location>
        <begin position="381"/>
        <end position="401"/>
    </location>
</feature>
<dbReference type="GO" id="GO:0031507">
    <property type="term" value="P:heterochromatin formation"/>
    <property type="evidence" value="ECO:0007669"/>
    <property type="project" value="TreeGrafter"/>
</dbReference>
<feature type="domain" description="Histone deacetylase" evidence="15">
    <location>
        <begin position="22"/>
        <end position="318"/>
    </location>
</feature>
<evidence type="ECO:0000256" key="4">
    <source>
        <dbReference type="ARBA" id="ARBA00022801"/>
    </source>
</evidence>
<reference evidence="16" key="1">
    <citation type="submission" date="2020-12" db="EMBL/GenBank/DDBJ databases">
        <title>Metabolic potential, ecology and presence of endohyphal bacteria is reflected in genomic diversity of Mucoromycotina.</title>
        <authorList>
            <person name="Muszewska A."/>
            <person name="Okrasinska A."/>
            <person name="Steczkiewicz K."/>
            <person name="Drgas O."/>
            <person name="Orlowska M."/>
            <person name="Perlinska-Lenart U."/>
            <person name="Aleksandrzak-Piekarczyk T."/>
            <person name="Szatraj K."/>
            <person name="Zielenkiewicz U."/>
            <person name="Pilsyk S."/>
            <person name="Malc E."/>
            <person name="Mieczkowski P."/>
            <person name="Kruszewska J.S."/>
            <person name="Biernat P."/>
            <person name="Pawlowska J."/>
        </authorList>
    </citation>
    <scope>NUCLEOTIDE SEQUENCE</scope>
    <source>
        <strain evidence="16">WA0000067209</strain>
    </source>
</reference>
<comment type="subcellular location">
    <subcellularLocation>
        <location evidence="1 10">Nucleus</location>
    </subcellularLocation>
</comment>
<evidence type="ECO:0000256" key="3">
    <source>
        <dbReference type="ARBA" id="ARBA00022491"/>
    </source>
</evidence>
<evidence type="ECO:0000256" key="10">
    <source>
        <dbReference type="PIRNR" id="PIRNR037913"/>
    </source>
</evidence>
<evidence type="ECO:0000256" key="2">
    <source>
        <dbReference type="ARBA" id="ARBA00012111"/>
    </source>
</evidence>
<keyword evidence="8 10" id="KW-0539">Nucleus</keyword>
<dbReference type="InterPro" id="IPR023801">
    <property type="entry name" value="His_deacetylse_dom"/>
</dbReference>
<dbReference type="PRINTS" id="PR01271">
    <property type="entry name" value="HISDACETLASE"/>
</dbReference>
<dbReference type="InterPro" id="IPR037138">
    <property type="entry name" value="His_deacetylse_dom_sf"/>
</dbReference>
<dbReference type="InterPro" id="IPR000286">
    <property type="entry name" value="HDACs"/>
</dbReference>
<dbReference type="FunFam" id="3.40.800.20:FF:000001">
    <property type="entry name" value="Histone deacetylase"/>
    <property type="match status" value="1"/>
</dbReference>
<dbReference type="PIRSF" id="PIRSF037913">
    <property type="entry name" value="His_deacetylse_1"/>
    <property type="match status" value="1"/>
</dbReference>
<dbReference type="EC" id="3.5.1.98" evidence="2 10"/>
<feature type="compositionally biased region" description="Basic and acidic residues" evidence="14">
    <location>
        <begin position="387"/>
        <end position="401"/>
    </location>
</feature>
<sequence>MVMFYFNNVPDDVGNFNFGAWHNMKPKRMQMVHSMLVNYRLHEHMDMMIPTRSTALQMTRFHSDEYITFLKMVSPENINEVAMTFGGLDDGLTRFNIGDDCPIFDGIFEFSSISAGGSISAANKLTSGDADIAINWAGGLHHAKKNEASGFCYVNDAVLGILELLRHHQRVLYIDIDVHHGDGVEEAFYTTDRVMTCSFHQYGNGFFPGTGQRKDTGLGKGKRYAVNVPLQVGVDDEAYKSIFQPVIKHIMEWYRPGAVVLQCGGDSLAGDRLGSFNLSMSGHGSCVEYLRSFNVPLMLLGGGGYNIRNTSRAWTYETGIAVGVDLTETEMPYNNYFEYFGPEYRLDVRSTNMKNHNSRHYLEKLTAEIVENLRSMPFAPSVGLQEVPRDPKYYDSDDSEK</sequence>
<evidence type="ECO:0000256" key="5">
    <source>
        <dbReference type="ARBA" id="ARBA00022853"/>
    </source>
</evidence>
<evidence type="ECO:0000256" key="6">
    <source>
        <dbReference type="ARBA" id="ARBA00023015"/>
    </source>
</evidence>
<evidence type="ECO:0000256" key="11">
    <source>
        <dbReference type="PIRSR" id="PIRSR037913-1"/>
    </source>
</evidence>
<protein>
    <recommendedName>
        <fullName evidence="2 10">Histone deacetylase</fullName>
        <ecNumber evidence="2 10">3.5.1.98</ecNumber>
    </recommendedName>
</protein>
<dbReference type="PRINTS" id="PR01270">
    <property type="entry name" value="HDASUPER"/>
</dbReference>
<feature type="active site" description="Proton acceptor" evidence="11">
    <location>
        <position position="142"/>
    </location>
</feature>
<dbReference type="Gene3D" id="3.40.800.20">
    <property type="entry name" value="Histone deacetylase domain"/>
    <property type="match status" value="1"/>
</dbReference>
<organism evidence="16 17">
    <name type="scientific">Mortierella isabellina</name>
    <name type="common">Filamentous fungus</name>
    <name type="synonym">Umbelopsis isabellina</name>
    <dbReference type="NCBI Taxonomy" id="91625"/>
    <lineage>
        <taxon>Eukaryota</taxon>
        <taxon>Fungi</taxon>
        <taxon>Fungi incertae sedis</taxon>
        <taxon>Mucoromycota</taxon>
        <taxon>Mucoromycotina</taxon>
        <taxon>Umbelopsidomycetes</taxon>
        <taxon>Umbelopsidales</taxon>
        <taxon>Umbelopsidaceae</taxon>
        <taxon>Umbelopsis</taxon>
    </lineage>
</organism>
<dbReference type="GO" id="GO:0141221">
    <property type="term" value="F:histone deacetylase activity, hydrolytic mechanism"/>
    <property type="evidence" value="ECO:0007669"/>
    <property type="project" value="UniProtKB-EC"/>
</dbReference>
<dbReference type="GO" id="GO:0032221">
    <property type="term" value="C:Rpd3S complex"/>
    <property type="evidence" value="ECO:0007669"/>
    <property type="project" value="UniProtKB-ARBA"/>
</dbReference>
<gene>
    <name evidence="16" type="ORF">INT43_006119</name>
</gene>
<comment type="catalytic activity">
    <reaction evidence="10">
        <text>N(6)-acetyl-L-lysyl-[histone] + H2O = L-lysyl-[histone] + acetate</text>
        <dbReference type="Rhea" id="RHEA:58196"/>
        <dbReference type="Rhea" id="RHEA-COMP:9845"/>
        <dbReference type="Rhea" id="RHEA-COMP:11338"/>
        <dbReference type="ChEBI" id="CHEBI:15377"/>
        <dbReference type="ChEBI" id="CHEBI:29969"/>
        <dbReference type="ChEBI" id="CHEBI:30089"/>
        <dbReference type="ChEBI" id="CHEBI:61930"/>
        <dbReference type="EC" id="3.5.1.98"/>
    </reaction>
</comment>
<dbReference type="PANTHER" id="PTHR10625:SF2">
    <property type="entry name" value="HISTONE DEACETYLASE"/>
    <property type="match status" value="1"/>
</dbReference>
<keyword evidence="5 10" id="KW-0156">Chromatin regulator</keyword>
<evidence type="ECO:0000256" key="8">
    <source>
        <dbReference type="ARBA" id="ARBA00023242"/>
    </source>
</evidence>
<dbReference type="AlphaFoldDB" id="A0A8H7Q143"/>
<evidence type="ECO:0000256" key="13">
    <source>
        <dbReference type="PIRSR" id="PIRSR037913-3"/>
    </source>
</evidence>
<evidence type="ECO:0000313" key="17">
    <source>
        <dbReference type="Proteomes" id="UP000654370"/>
    </source>
</evidence>